<dbReference type="PANTHER" id="PTHR10201">
    <property type="entry name" value="MATRIX METALLOPROTEINASE"/>
    <property type="match status" value="1"/>
</dbReference>
<gene>
    <name evidence="9" type="primary">MMP13</name>
    <name evidence="9" type="ORF">TWF694_008152</name>
</gene>
<keyword evidence="10" id="KW-1185">Reference proteome</keyword>
<feature type="compositionally biased region" description="Low complexity" evidence="7">
    <location>
        <begin position="187"/>
        <end position="243"/>
    </location>
</feature>
<protein>
    <submittedName>
        <fullName evidence="9">Matrix metallopeptidase 13</fullName>
    </submittedName>
</protein>
<dbReference type="AlphaFoldDB" id="A0AAV9XGH2"/>
<dbReference type="EMBL" id="JAVHJO010000004">
    <property type="protein sequence ID" value="KAK6540761.1"/>
    <property type="molecule type" value="Genomic_DNA"/>
</dbReference>
<dbReference type="Pfam" id="PF00413">
    <property type="entry name" value="Peptidase_M10"/>
    <property type="match status" value="1"/>
</dbReference>
<feature type="binding site" evidence="6">
    <location>
        <position position="135"/>
    </location>
    <ligand>
        <name>Zn(2+)</name>
        <dbReference type="ChEBI" id="CHEBI:29105"/>
        <label>2</label>
        <note>catalytic</note>
    </ligand>
</feature>
<dbReference type="InterPro" id="IPR021190">
    <property type="entry name" value="Pept_M10A"/>
</dbReference>
<keyword evidence="4 6" id="KW-0862">Zinc</keyword>
<name>A0AAV9XGH2_9PEZI</name>
<dbReference type="SMART" id="SM00235">
    <property type="entry name" value="ZnMc"/>
    <property type="match status" value="1"/>
</dbReference>
<dbReference type="GO" id="GO:0008270">
    <property type="term" value="F:zinc ion binding"/>
    <property type="evidence" value="ECO:0007669"/>
    <property type="project" value="InterPro"/>
</dbReference>
<evidence type="ECO:0000256" key="3">
    <source>
        <dbReference type="ARBA" id="ARBA00022801"/>
    </source>
</evidence>
<dbReference type="GO" id="GO:0004222">
    <property type="term" value="F:metalloendopeptidase activity"/>
    <property type="evidence" value="ECO:0007669"/>
    <property type="project" value="InterPro"/>
</dbReference>
<feature type="compositionally biased region" description="Low complexity" evidence="7">
    <location>
        <begin position="290"/>
        <end position="303"/>
    </location>
</feature>
<keyword evidence="3" id="KW-0378">Hydrolase</keyword>
<dbReference type="Gene3D" id="3.40.390.10">
    <property type="entry name" value="Collagenase (Catalytic Domain)"/>
    <property type="match status" value="1"/>
</dbReference>
<evidence type="ECO:0000256" key="5">
    <source>
        <dbReference type="PIRSR" id="PIRSR621190-1"/>
    </source>
</evidence>
<feature type="region of interest" description="Disordered" evidence="7">
    <location>
        <begin position="176"/>
        <end position="243"/>
    </location>
</feature>
<dbReference type="InterPro" id="IPR024079">
    <property type="entry name" value="MetalloPept_cat_dom_sf"/>
</dbReference>
<feature type="binding site" evidence="6">
    <location>
        <position position="109"/>
    </location>
    <ligand>
        <name>Ca(2+)</name>
        <dbReference type="ChEBI" id="CHEBI:29108"/>
        <label>2</label>
    </ligand>
</feature>
<dbReference type="PRINTS" id="PR00138">
    <property type="entry name" value="MATRIXIN"/>
</dbReference>
<proteinExistence type="predicted"/>
<feature type="binding site" evidence="6">
    <location>
        <position position="139"/>
    </location>
    <ligand>
        <name>Zn(2+)</name>
        <dbReference type="ChEBI" id="CHEBI:29105"/>
        <label>2</label>
        <note>catalytic</note>
    </ligand>
</feature>
<dbReference type="Proteomes" id="UP001365542">
    <property type="component" value="Unassembled WGS sequence"/>
</dbReference>
<evidence type="ECO:0000256" key="1">
    <source>
        <dbReference type="ARBA" id="ARBA00022670"/>
    </source>
</evidence>
<evidence type="ECO:0000256" key="7">
    <source>
        <dbReference type="SAM" id="MobiDB-lite"/>
    </source>
</evidence>
<dbReference type="GO" id="GO:0031012">
    <property type="term" value="C:extracellular matrix"/>
    <property type="evidence" value="ECO:0007669"/>
    <property type="project" value="InterPro"/>
</dbReference>
<evidence type="ECO:0000313" key="9">
    <source>
        <dbReference type="EMBL" id="KAK6540761.1"/>
    </source>
</evidence>
<reference evidence="9 10" key="1">
    <citation type="submission" date="2019-10" db="EMBL/GenBank/DDBJ databases">
        <authorList>
            <person name="Palmer J.M."/>
        </authorList>
    </citation>
    <scope>NUCLEOTIDE SEQUENCE [LARGE SCALE GENOMIC DNA]</scope>
    <source>
        <strain evidence="9 10">TWF694</strain>
    </source>
</reference>
<evidence type="ECO:0000256" key="6">
    <source>
        <dbReference type="PIRSR" id="PIRSR621190-2"/>
    </source>
</evidence>
<dbReference type="SUPFAM" id="SSF55486">
    <property type="entry name" value="Metalloproteases ('zincins'), catalytic domain"/>
    <property type="match status" value="1"/>
</dbReference>
<evidence type="ECO:0000313" key="10">
    <source>
        <dbReference type="Proteomes" id="UP001365542"/>
    </source>
</evidence>
<evidence type="ECO:0000259" key="8">
    <source>
        <dbReference type="SMART" id="SM00235"/>
    </source>
</evidence>
<dbReference type="InterPro" id="IPR006026">
    <property type="entry name" value="Peptidase_Metallo"/>
</dbReference>
<evidence type="ECO:0000256" key="4">
    <source>
        <dbReference type="ARBA" id="ARBA00022833"/>
    </source>
</evidence>
<dbReference type="GO" id="GO:0006508">
    <property type="term" value="P:proteolysis"/>
    <property type="evidence" value="ECO:0007669"/>
    <property type="project" value="UniProtKB-KW"/>
</dbReference>
<feature type="active site" evidence="5">
    <location>
        <position position="136"/>
    </location>
</feature>
<comment type="cofactor">
    <cofactor evidence="6">
        <name>Zn(2+)</name>
        <dbReference type="ChEBI" id="CHEBI:29105"/>
    </cofactor>
    <text evidence="6">Binds 2 Zn(2+) ions per subunit.</text>
</comment>
<feature type="compositionally biased region" description="Low complexity" evidence="7">
    <location>
        <begin position="265"/>
        <end position="282"/>
    </location>
</feature>
<feature type="region of interest" description="Disordered" evidence="7">
    <location>
        <begin position="265"/>
        <end position="341"/>
    </location>
</feature>
<evidence type="ECO:0000256" key="2">
    <source>
        <dbReference type="ARBA" id="ARBA00022723"/>
    </source>
</evidence>
<feature type="domain" description="Peptidase metallopeptidase" evidence="8">
    <location>
        <begin position="25"/>
        <end position="180"/>
    </location>
</feature>
<feature type="compositionally biased region" description="Basic and acidic residues" evidence="7">
    <location>
        <begin position="316"/>
        <end position="335"/>
    </location>
</feature>
<keyword evidence="6" id="KW-0106">Calcium</keyword>
<dbReference type="InterPro" id="IPR001818">
    <property type="entry name" value="Pept_M10_metallopeptidase"/>
</dbReference>
<keyword evidence="2 6" id="KW-0479">Metal-binding</keyword>
<comment type="caution">
    <text evidence="9">The sequence shown here is derived from an EMBL/GenBank/DDBJ whole genome shotgun (WGS) entry which is preliminary data.</text>
</comment>
<comment type="cofactor">
    <cofactor evidence="6">
        <name>Ca(2+)</name>
        <dbReference type="ChEBI" id="CHEBI:29108"/>
    </cofactor>
    <text evidence="6">Can bind about 5 Ca(2+) ions per subunit.</text>
</comment>
<keyword evidence="1" id="KW-0645">Protease</keyword>
<feature type="binding site" evidence="6">
    <location>
        <position position="153"/>
    </location>
    <ligand>
        <name>Zn(2+)</name>
        <dbReference type="ChEBI" id="CHEBI:29105"/>
        <label>2</label>
        <note>catalytic</note>
    </ligand>
</feature>
<feature type="binding site" evidence="6">
    <location>
        <position position="89"/>
    </location>
    <ligand>
        <name>Zn(2+)</name>
        <dbReference type="ChEBI" id="CHEBI:29105"/>
        <label>1</label>
    </ligand>
</feature>
<accession>A0AAV9XGH2</accession>
<feature type="binding site" evidence="6">
    <location>
        <position position="145"/>
    </location>
    <ligand>
        <name>Zn(2+)</name>
        <dbReference type="ChEBI" id="CHEBI:29105"/>
        <label>2</label>
        <note>catalytic</note>
    </ligand>
</feature>
<organism evidence="9 10">
    <name type="scientific">Orbilia ellipsospora</name>
    <dbReference type="NCBI Taxonomy" id="2528407"/>
    <lineage>
        <taxon>Eukaryota</taxon>
        <taxon>Fungi</taxon>
        <taxon>Dikarya</taxon>
        <taxon>Ascomycota</taxon>
        <taxon>Pezizomycotina</taxon>
        <taxon>Orbiliomycetes</taxon>
        <taxon>Orbiliales</taxon>
        <taxon>Orbiliaceae</taxon>
        <taxon>Orbilia</taxon>
    </lineage>
</organism>
<sequence>MCYTYDPCGTGKKDSGSICKRQYGYARTWPRGYTFQYQVQGVLPGSDQATMEQAFEKAWQKWAQVTPYNFQKANNGSPNLIISVVGTNDNFFIQNPQTQAYANIGPEGNNPSHVRFKGPAFQRWTPEAIHTLFLHEFGHVLGLEHAQDRGAVMYPFINNMFSERPLTPNDIQRIRSLVGNLGPPTGSNNSNNNNQQNNNNNNQQQQNSNNNQQQNGNNNQQNSNNNQQQNNNNNQQNNNGQNSYQNYLNQMQQYYNNYYKNYYNNYYNNYNNRPQPQTYQNPGQPPAQPPAQNGNGNYNQQPPRTYQNGGYYRTGKRSDEGVKAKSSSPEKEEPKRHWKRN</sequence>